<evidence type="ECO:0000256" key="3">
    <source>
        <dbReference type="ARBA" id="ARBA00022448"/>
    </source>
</evidence>
<feature type="domain" description="ABC transporter" evidence="12">
    <location>
        <begin position="615"/>
        <end position="843"/>
    </location>
</feature>
<dbReference type="GO" id="GO:0005524">
    <property type="term" value="F:ATP binding"/>
    <property type="evidence" value="ECO:0007669"/>
    <property type="project" value="UniProtKB-KW"/>
</dbReference>
<accession>A0A6A5WBW5</accession>
<dbReference type="CDD" id="cd03250">
    <property type="entry name" value="ABCC_MRP_domain1"/>
    <property type="match status" value="1"/>
</dbReference>
<dbReference type="FunFam" id="3.40.50.300:FF:000838">
    <property type="entry name" value="ABC multidrug transporter (Eurofung)"/>
    <property type="match status" value="1"/>
</dbReference>
<gene>
    <name evidence="14" type="ORF">P154DRAFT_494662</name>
</gene>
<keyword evidence="10" id="KW-0325">Glycoprotein</keyword>
<evidence type="ECO:0000256" key="7">
    <source>
        <dbReference type="ARBA" id="ARBA00022840"/>
    </source>
</evidence>
<evidence type="ECO:0000256" key="11">
    <source>
        <dbReference type="SAM" id="Phobius"/>
    </source>
</evidence>
<dbReference type="CDD" id="cd18580">
    <property type="entry name" value="ABC_6TM_ABCC_D2"/>
    <property type="match status" value="1"/>
</dbReference>
<dbReference type="PROSITE" id="PS50929">
    <property type="entry name" value="ABC_TM1F"/>
    <property type="match status" value="2"/>
</dbReference>
<feature type="transmembrane region" description="Helical" evidence="11">
    <location>
        <begin position="1016"/>
        <end position="1034"/>
    </location>
</feature>
<evidence type="ECO:0000256" key="8">
    <source>
        <dbReference type="ARBA" id="ARBA00022989"/>
    </source>
</evidence>
<dbReference type="SUPFAM" id="SSF90123">
    <property type="entry name" value="ABC transporter transmembrane region"/>
    <property type="match status" value="2"/>
</dbReference>
<dbReference type="GO" id="GO:0140359">
    <property type="term" value="F:ABC-type transporter activity"/>
    <property type="evidence" value="ECO:0007669"/>
    <property type="project" value="InterPro"/>
</dbReference>
<feature type="transmembrane region" description="Helical" evidence="11">
    <location>
        <begin position="274"/>
        <end position="293"/>
    </location>
</feature>
<dbReference type="InterPro" id="IPR003593">
    <property type="entry name" value="AAA+_ATPase"/>
</dbReference>
<comment type="subcellular location">
    <subcellularLocation>
        <location evidence="1">Cell membrane</location>
        <topology evidence="1">Multi-pass membrane protein</topology>
    </subcellularLocation>
</comment>
<evidence type="ECO:0000259" key="13">
    <source>
        <dbReference type="PROSITE" id="PS50929"/>
    </source>
</evidence>
<dbReference type="InterPro" id="IPR036640">
    <property type="entry name" value="ABC1_TM_sf"/>
</dbReference>
<dbReference type="PROSITE" id="PS50893">
    <property type="entry name" value="ABC_TRANSPORTER_2"/>
    <property type="match status" value="2"/>
</dbReference>
<feature type="transmembrane region" description="Helical" evidence="11">
    <location>
        <begin position="36"/>
        <end position="54"/>
    </location>
</feature>
<evidence type="ECO:0000256" key="6">
    <source>
        <dbReference type="ARBA" id="ARBA00022741"/>
    </source>
</evidence>
<feature type="transmembrane region" description="Helical" evidence="11">
    <location>
        <begin position="153"/>
        <end position="174"/>
    </location>
</feature>
<dbReference type="FunFam" id="1.20.1560.10:FF:000055">
    <property type="entry name" value="ABC multidrug transporter (Eurofung)"/>
    <property type="match status" value="1"/>
</dbReference>
<dbReference type="InterPro" id="IPR011527">
    <property type="entry name" value="ABC1_TM_dom"/>
</dbReference>
<dbReference type="FunFam" id="1.20.1560.10:FF:000066">
    <property type="entry name" value="ABC multidrug transporter (Eurofung)"/>
    <property type="match status" value="1"/>
</dbReference>
<keyword evidence="5 11" id="KW-0812">Transmembrane</keyword>
<dbReference type="InterPro" id="IPR044726">
    <property type="entry name" value="ABCC_6TM_D2"/>
</dbReference>
<evidence type="ECO:0000256" key="2">
    <source>
        <dbReference type="ARBA" id="ARBA00009726"/>
    </source>
</evidence>
<proteinExistence type="inferred from homology"/>
<evidence type="ECO:0000259" key="12">
    <source>
        <dbReference type="PROSITE" id="PS50893"/>
    </source>
</evidence>
<keyword evidence="4" id="KW-1003">Cell membrane</keyword>
<keyword evidence="7" id="KW-0067">ATP-binding</keyword>
<feature type="transmembrane region" description="Helical" evidence="11">
    <location>
        <begin position="496"/>
        <end position="516"/>
    </location>
</feature>
<dbReference type="FunFam" id="3.40.50.300:FF:001854">
    <property type="entry name" value="ABC multidrug transporter (Eurofung)"/>
    <property type="match status" value="1"/>
</dbReference>
<dbReference type="InterPro" id="IPR017871">
    <property type="entry name" value="ABC_transporter-like_CS"/>
</dbReference>
<dbReference type="Proteomes" id="UP000799779">
    <property type="component" value="Unassembled WGS sequence"/>
</dbReference>
<name>A0A6A5WBW5_9PLEO</name>
<feature type="transmembrane region" description="Helical" evidence="11">
    <location>
        <begin position="118"/>
        <end position="141"/>
    </location>
</feature>
<keyword evidence="6" id="KW-0547">Nucleotide-binding</keyword>
<keyword evidence="9 11" id="KW-0472">Membrane</keyword>
<dbReference type="SUPFAM" id="SSF52540">
    <property type="entry name" value="P-loop containing nucleoside triphosphate hydrolases"/>
    <property type="match status" value="2"/>
</dbReference>
<feature type="domain" description="ABC transmembrane type-1" evidence="13">
    <location>
        <begin position="904"/>
        <end position="1182"/>
    </location>
</feature>
<sequence length="1483" mass="165512">MHSLNNCTIESQMRFGPANRQCHGGFDFTLYFEETFLSIVPFTIIIPFLIFRLYRLKRAPIVVGGARWHLAKQVYVPRLIFRKSVKITNNPTQAIYVLYGAINVFSMGAIVMPDTVKTSATVGMIIINILATFILAIVSNFEHYRNSRPSSPIIIYLIVTWFFDIARIRTLWATQNARPLGSMLVLATLTKFSLLVLEAKEKRNSLLDQERYRAPEYTANFFNRLVFFWVNPLLLKGYSKPLQEYDLFEVQNQIIGEKEMLALVDKWDKSVGNGLIAAYIIVYTGYAITGALHQHRNYRSISKLRGTLIGIIYKKTLTMSSSTLTESEAVTLMNADVERITVGLRQSQELWASFYEIALSVALLHQQISWAALTPLGVIFGCTAAAIGISPKLAASQKTWLDKIQGRVDATAAMLGSIKAVKMTGLTPDLGKRIHGLRETEIDTARTFRGVLVKITTFSFASTSLSPVVALGTYILMAKYQDYPDLTLERALTSLVLMNLLLEPVAFFITALSGLINTMSCMERIRKYLNTEVRMEPSLYRPRTPFRSSTAMHRPHNSSQLTLATLTDVATISDEPLLTASKNISEVNEHLNPFDDIYFDDGITLASTNEKRDCIVAEDASCGWDKEKAPILSNLNFNIKEGSLTMIVGPVSSGKSTLLKAILGETTTCKGLQRSFYTEVAYCSQTAWLVNGTLRDNITHGADFDREWYNTVVQACDLETDIASMALGDETIVGSKGLSLSGGQQQRVSLARAVYFRRSVVMIDDVMCGLDATTEEHIFDTVLGEHGLLRHTDTTVIFVTNAVNRLSQADHIIALGEDGTVIEQGSFAELYRLDGYVGNLSFNEHSTNNLPQNEPKSTIKMFKQSLVASKEAKDISKDNGAGDLTIYAYYIRTFGWLRWCVFCFFCALYGFGTAFPNVWVKWWATHNQEHPNEKITYYLGLYLFFAMLGLGSLVVACWYVILIMTMTPDAGRKLHACLLQAVLNAPMPFFSSTDTGITTNRFSQDLELIDMELPVALIRTAMMLFVLSAQLLVILASAKYVGIALPFTIVVIYFLQMFYLRTSRRLRLLDIETKAYLGTQFIELLSGIVTVRAFQWEYLHLSNFLGMLKKAQRPFYLLYCIQRWLNMVLDLIVGSIAVLLVIIAVKTKGSVDPGMTGLALVNLVGFSQMLKQLITNWTLLETSMGALARIRSFTSEVESENLPGEDHMVPDQWPKFGGIEFRNVVASHNKAKKPTLNDISFAIPPGTKLGLCGRSGSGKSSLIATLLRLMDIESGSIIIDGIDVSTLPRQTVRSRLIALPQDPYVLAGTVRENVDPIGKVSDREITSALRKVKLDHLVDNEDIGLNAKLNPDMLSQGQRQLLCLARAMVRKGSILILDEATASVDVHTDALMQHIIRSEFKHHTIIAAAHRLDTIIDFDAVLMLDAGRIVESDNPQNLLCKDSGFKELYQIQKGDVQPWANETLSLINDASDRVSLLSHETGW</sequence>
<dbReference type="GO" id="GO:0005886">
    <property type="term" value="C:plasma membrane"/>
    <property type="evidence" value="ECO:0007669"/>
    <property type="project" value="UniProtKB-SubCell"/>
</dbReference>
<keyword evidence="14" id="KW-0378">Hydrolase</keyword>
<feature type="transmembrane region" description="Helical" evidence="11">
    <location>
        <begin position="935"/>
        <end position="963"/>
    </location>
</feature>
<dbReference type="SMART" id="SM00382">
    <property type="entry name" value="AAA"/>
    <property type="match status" value="2"/>
</dbReference>
<protein>
    <submittedName>
        <fullName evidence="14">P-loop containing nucleoside triphosphate hydrolase protein</fullName>
    </submittedName>
</protein>
<feature type="transmembrane region" description="Helical" evidence="11">
    <location>
        <begin position="180"/>
        <end position="197"/>
    </location>
</feature>
<dbReference type="GO" id="GO:0016887">
    <property type="term" value="F:ATP hydrolysis activity"/>
    <property type="evidence" value="ECO:0007669"/>
    <property type="project" value="InterPro"/>
</dbReference>
<keyword evidence="8 11" id="KW-1133">Transmembrane helix</keyword>
<organism evidence="14 15">
    <name type="scientific">Amniculicola lignicola CBS 123094</name>
    <dbReference type="NCBI Taxonomy" id="1392246"/>
    <lineage>
        <taxon>Eukaryota</taxon>
        <taxon>Fungi</taxon>
        <taxon>Dikarya</taxon>
        <taxon>Ascomycota</taxon>
        <taxon>Pezizomycotina</taxon>
        <taxon>Dothideomycetes</taxon>
        <taxon>Pleosporomycetidae</taxon>
        <taxon>Pleosporales</taxon>
        <taxon>Amniculicolaceae</taxon>
        <taxon>Amniculicola</taxon>
    </lineage>
</organism>
<evidence type="ECO:0000313" key="14">
    <source>
        <dbReference type="EMBL" id="KAF1998927.1"/>
    </source>
</evidence>
<evidence type="ECO:0000256" key="5">
    <source>
        <dbReference type="ARBA" id="ARBA00022692"/>
    </source>
</evidence>
<dbReference type="Pfam" id="PF00664">
    <property type="entry name" value="ABC_membrane"/>
    <property type="match status" value="2"/>
</dbReference>
<dbReference type="Gene3D" id="1.20.1560.10">
    <property type="entry name" value="ABC transporter type 1, transmembrane domain"/>
    <property type="match status" value="2"/>
</dbReference>
<feature type="transmembrane region" description="Helical" evidence="11">
    <location>
        <begin position="896"/>
        <end position="915"/>
    </location>
</feature>
<dbReference type="CDD" id="cd03244">
    <property type="entry name" value="ABCC_MRP_domain2"/>
    <property type="match status" value="1"/>
</dbReference>
<dbReference type="InterPro" id="IPR027417">
    <property type="entry name" value="P-loop_NTPase"/>
</dbReference>
<dbReference type="InterPro" id="IPR050173">
    <property type="entry name" value="ABC_transporter_C-like"/>
</dbReference>
<dbReference type="PANTHER" id="PTHR24223:SF399">
    <property type="entry name" value="ABC TRANSPORTER ATNG"/>
    <property type="match status" value="1"/>
</dbReference>
<dbReference type="PANTHER" id="PTHR24223">
    <property type="entry name" value="ATP-BINDING CASSETTE SUB-FAMILY C"/>
    <property type="match status" value="1"/>
</dbReference>
<feature type="transmembrane region" description="Helical" evidence="11">
    <location>
        <begin position="455"/>
        <end position="476"/>
    </location>
</feature>
<feature type="domain" description="ABC transmembrane type-1" evidence="13">
    <location>
        <begin position="263"/>
        <end position="517"/>
    </location>
</feature>
<feature type="domain" description="ABC transporter" evidence="12">
    <location>
        <begin position="1219"/>
        <end position="1451"/>
    </location>
</feature>
<dbReference type="PROSITE" id="PS00211">
    <property type="entry name" value="ABC_TRANSPORTER_1"/>
    <property type="match status" value="2"/>
</dbReference>
<dbReference type="EMBL" id="ML977600">
    <property type="protein sequence ID" value="KAF1998927.1"/>
    <property type="molecule type" value="Genomic_DNA"/>
</dbReference>
<dbReference type="Gene3D" id="3.40.50.300">
    <property type="entry name" value="P-loop containing nucleotide triphosphate hydrolases"/>
    <property type="match status" value="2"/>
</dbReference>
<feature type="transmembrane region" description="Helical" evidence="11">
    <location>
        <begin position="1040"/>
        <end position="1060"/>
    </location>
</feature>
<dbReference type="CDD" id="cd18579">
    <property type="entry name" value="ABC_6TM_ABCC_D1"/>
    <property type="match status" value="1"/>
</dbReference>
<evidence type="ECO:0000256" key="9">
    <source>
        <dbReference type="ARBA" id="ARBA00023136"/>
    </source>
</evidence>
<dbReference type="OrthoDB" id="6500128at2759"/>
<evidence type="ECO:0000256" key="10">
    <source>
        <dbReference type="ARBA" id="ARBA00023180"/>
    </source>
</evidence>
<comment type="similarity">
    <text evidence="2">Belongs to the ABC transporter superfamily. ABCC family. Conjugate transporter (TC 3.A.1.208) subfamily.</text>
</comment>
<dbReference type="InterPro" id="IPR044746">
    <property type="entry name" value="ABCC_6TM_D1"/>
</dbReference>
<dbReference type="InterPro" id="IPR003439">
    <property type="entry name" value="ABC_transporter-like_ATP-bd"/>
</dbReference>
<keyword evidence="3" id="KW-0813">Transport</keyword>
<evidence type="ECO:0000256" key="1">
    <source>
        <dbReference type="ARBA" id="ARBA00004651"/>
    </source>
</evidence>
<evidence type="ECO:0000256" key="4">
    <source>
        <dbReference type="ARBA" id="ARBA00022475"/>
    </source>
</evidence>
<reference evidence="14" key="1">
    <citation type="journal article" date="2020" name="Stud. Mycol.">
        <title>101 Dothideomycetes genomes: a test case for predicting lifestyles and emergence of pathogens.</title>
        <authorList>
            <person name="Haridas S."/>
            <person name="Albert R."/>
            <person name="Binder M."/>
            <person name="Bloem J."/>
            <person name="Labutti K."/>
            <person name="Salamov A."/>
            <person name="Andreopoulos B."/>
            <person name="Baker S."/>
            <person name="Barry K."/>
            <person name="Bills G."/>
            <person name="Bluhm B."/>
            <person name="Cannon C."/>
            <person name="Castanera R."/>
            <person name="Culley D."/>
            <person name="Daum C."/>
            <person name="Ezra D."/>
            <person name="Gonzalez J."/>
            <person name="Henrissat B."/>
            <person name="Kuo A."/>
            <person name="Liang C."/>
            <person name="Lipzen A."/>
            <person name="Lutzoni F."/>
            <person name="Magnuson J."/>
            <person name="Mondo S."/>
            <person name="Nolan M."/>
            <person name="Ohm R."/>
            <person name="Pangilinan J."/>
            <person name="Park H.-J."/>
            <person name="Ramirez L."/>
            <person name="Alfaro M."/>
            <person name="Sun H."/>
            <person name="Tritt A."/>
            <person name="Yoshinaga Y."/>
            <person name="Zwiers L.-H."/>
            <person name="Turgeon B."/>
            <person name="Goodwin S."/>
            <person name="Spatafora J."/>
            <person name="Crous P."/>
            <person name="Grigoriev I."/>
        </authorList>
    </citation>
    <scope>NUCLEOTIDE SEQUENCE</scope>
    <source>
        <strain evidence="14">CBS 123094</strain>
    </source>
</reference>
<dbReference type="Pfam" id="PF00005">
    <property type="entry name" value="ABC_tran"/>
    <property type="match status" value="2"/>
</dbReference>
<keyword evidence="15" id="KW-1185">Reference proteome</keyword>
<feature type="transmembrane region" description="Helical" evidence="11">
    <location>
        <begin position="94"/>
        <end position="112"/>
    </location>
</feature>
<feature type="transmembrane region" description="Helical" evidence="11">
    <location>
        <begin position="1124"/>
        <end position="1145"/>
    </location>
</feature>
<evidence type="ECO:0000313" key="15">
    <source>
        <dbReference type="Proteomes" id="UP000799779"/>
    </source>
</evidence>